<dbReference type="WBParaSite" id="GPUH_0001155101-mRNA-1">
    <property type="protein sequence ID" value="GPUH_0001155101-mRNA-1"/>
    <property type="gene ID" value="GPUH_0001155101"/>
</dbReference>
<organism evidence="2">
    <name type="scientific">Gongylonema pulchrum</name>
    <dbReference type="NCBI Taxonomy" id="637853"/>
    <lineage>
        <taxon>Eukaryota</taxon>
        <taxon>Metazoa</taxon>
        <taxon>Ecdysozoa</taxon>
        <taxon>Nematoda</taxon>
        <taxon>Chromadorea</taxon>
        <taxon>Rhabditida</taxon>
        <taxon>Spirurina</taxon>
        <taxon>Spiruromorpha</taxon>
        <taxon>Spiruroidea</taxon>
        <taxon>Gongylonematidae</taxon>
        <taxon>Gongylonema</taxon>
    </lineage>
</organism>
<reference evidence="2" key="1">
    <citation type="submission" date="2016-06" db="UniProtKB">
        <authorList>
            <consortium name="WormBaseParasite"/>
        </authorList>
    </citation>
    <scope>IDENTIFICATION</scope>
</reference>
<accession>A0A183DS46</accession>
<sequence length="190" mass="21626">LLTSSEQKRLLEEKKKNASAEKPKSKPVKRATEIAAPPKRSAAPDSLVIYKTANQNPSEFIFPDDSEIKRLVSTLKAYDPPGPAVRDSWKSAMIPSASMRAPVPTFPAQRPPRRGDPVPPYIEHDDRFDWPDVKYAREGVTVPPNRGNYPIKSENFAVAEWIRREQKEQLALKEQLQRQQQMIEYAFLTS</sequence>
<proteinExistence type="predicted"/>
<feature type="region of interest" description="Disordered" evidence="1">
    <location>
        <begin position="100"/>
        <end position="125"/>
    </location>
</feature>
<dbReference type="AlphaFoldDB" id="A0A183DS46"/>
<feature type="compositionally biased region" description="Basic and acidic residues" evidence="1">
    <location>
        <begin position="1"/>
        <end position="24"/>
    </location>
</feature>
<evidence type="ECO:0000313" key="2">
    <source>
        <dbReference type="WBParaSite" id="GPUH_0001155101-mRNA-1"/>
    </source>
</evidence>
<evidence type="ECO:0000256" key="1">
    <source>
        <dbReference type="SAM" id="MobiDB-lite"/>
    </source>
</evidence>
<name>A0A183DS46_9BILA</name>
<feature type="region of interest" description="Disordered" evidence="1">
    <location>
        <begin position="1"/>
        <end position="46"/>
    </location>
</feature>
<protein>
    <submittedName>
        <fullName evidence="2">SKIP_SNW domain-containing protein</fullName>
    </submittedName>
</protein>